<dbReference type="CDD" id="cd00067">
    <property type="entry name" value="GAL4"/>
    <property type="match status" value="1"/>
</dbReference>
<dbReference type="PANTHER" id="PTHR10015:SF427">
    <property type="entry name" value="HEAT SHOCK FACTOR PROTEIN"/>
    <property type="match status" value="1"/>
</dbReference>
<feature type="compositionally biased region" description="Polar residues" evidence="9">
    <location>
        <begin position="897"/>
        <end position="925"/>
    </location>
</feature>
<evidence type="ECO:0000256" key="3">
    <source>
        <dbReference type="ARBA" id="ARBA00023015"/>
    </source>
</evidence>
<keyword evidence="12" id="KW-1185">Reference proteome</keyword>
<gene>
    <name evidence="11" type="primary">PARPA_01058.1 scaffold 1359</name>
</gene>
<dbReference type="GO" id="GO:0005634">
    <property type="term" value="C:nucleus"/>
    <property type="evidence" value="ECO:0007669"/>
    <property type="project" value="UniProtKB-SubCell"/>
</dbReference>
<dbReference type="AlphaFoldDB" id="A0A0B7MWT7"/>
<dbReference type="GO" id="GO:0008270">
    <property type="term" value="F:zinc ion binding"/>
    <property type="evidence" value="ECO:0007669"/>
    <property type="project" value="InterPro"/>
</dbReference>
<evidence type="ECO:0000256" key="5">
    <source>
        <dbReference type="ARBA" id="ARBA00023163"/>
    </source>
</evidence>
<name>A0A0B7MWT7_9FUNG</name>
<dbReference type="InterPro" id="IPR036864">
    <property type="entry name" value="Zn2-C6_fun-type_DNA-bd_sf"/>
</dbReference>
<dbReference type="SMART" id="SM00066">
    <property type="entry name" value="GAL4"/>
    <property type="match status" value="1"/>
</dbReference>
<feature type="compositionally biased region" description="Low complexity" evidence="9">
    <location>
        <begin position="937"/>
        <end position="971"/>
    </location>
</feature>
<feature type="region of interest" description="Disordered" evidence="9">
    <location>
        <begin position="897"/>
        <end position="995"/>
    </location>
</feature>
<dbReference type="OrthoDB" id="39175at2759"/>
<keyword evidence="3" id="KW-0805">Transcription regulation</keyword>
<keyword evidence="8" id="KW-0175">Coiled coil</keyword>
<dbReference type="EMBL" id="LN719426">
    <property type="protein sequence ID" value="CEP07750.1"/>
    <property type="molecule type" value="Genomic_DNA"/>
</dbReference>
<evidence type="ECO:0000256" key="7">
    <source>
        <dbReference type="RuleBase" id="RU004020"/>
    </source>
</evidence>
<feature type="compositionally biased region" description="Polar residues" evidence="9">
    <location>
        <begin position="793"/>
        <end position="822"/>
    </location>
</feature>
<feature type="compositionally biased region" description="Polar residues" evidence="9">
    <location>
        <begin position="141"/>
        <end position="150"/>
    </location>
</feature>
<dbReference type="Pfam" id="PF00447">
    <property type="entry name" value="HSF_DNA-bind"/>
    <property type="match status" value="1"/>
</dbReference>
<evidence type="ECO:0000256" key="4">
    <source>
        <dbReference type="ARBA" id="ARBA00023125"/>
    </source>
</evidence>
<comment type="similarity">
    <text evidence="2 7">Belongs to the HSF family.</text>
</comment>
<evidence type="ECO:0000256" key="6">
    <source>
        <dbReference type="ARBA" id="ARBA00023242"/>
    </source>
</evidence>
<evidence type="ECO:0000256" key="1">
    <source>
        <dbReference type="ARBA" id="ARBA00004123"/>
    </source>
</evidence>
<keyword evidence="5" id="KW-0804">Transcription</keyword>
<evidence type="ECO:0000259" key="10">
    <source>
        <dbReference type="PROSITE" id="PS50048"/>
    </source>
</evidence>
<dbReference type="Proteomes" id="UP000054107">
    <property type="component" value="Unassembled WGS sequence"/>
</dbReference>
<dbReference type="PRINTS" id="PR00056">
    <property type="entry name" value="HSFDOMAIN"/>
</dbReference>
<reference evidence="11 12" key="1">
    <citation type="submission" date="2014-09" db="EMBL/GenBank/DDBJ databases">
        <authorList>
            <person name="Ellenberger Sabrina"/>
        </authorList>
    </citation>
    <scope>NUCLEOTIDE SEQUENCE [LARGE SCALE GENOMIC DNA]</scope>
    <source>
        <strain evidence="11 12">CBS 412.66</strain>
    </source>
</reference>
<dbReference type="Gene3D" id="1.10.10.10">
    <property type="entry name" value="Winged helix-like DNA-binding domain superfamily/Winged helix DNA-binding domain"/>
    <property type="match status" value="1"/>
</dbReference>
<organism evidence="11 12">
    <name type="scientific">Parasitella parasitica</name>
    <dbReference type="NCBI Taxonomy" id="35722"/>
    <lineage>
        <taxon>Eukaryota</taxon>
        <taxon>Fungi</taxon>
        <taxon>Fungi incertae sedis</taxon>
        <taxon>Mucoromycota</taxon>
        <taxon>Mucoromycotina</taxon>
        <taxon>Mucoromycetes</taxon>
        <taxon>Mucorales</taxon>
        <taxon>Mucorineae</taxon>
        <taxon>Mucoraceae</taxon>
        <taxon>Parasitella</taxon>
    </lineage>
</organism>
<dbReference type="PROSITE" id="PS50048">
    <property type="entry name" value="ZN2_CY6_FUNGAL_2"/>
    <property type="match status" value="1"/>
</dbReference>
<feature type="domain" description="Zn(2)-C6 fungal-type" evidence="10">
    <location>
        <begin position="20"/>
        <end position="50"/>
    </location>
</feature>
<feature type="region of interest" description="Disordered" evidence="9">
    <location>
        <begin position="761"/>
        <end position="822"/>
    </location>
</feature>
<feature type="coiled-coil region" evidence="8">
    <location>
        <begin position="829"/>
        <end position="856"/>
    </location>
</feature>
<feature type="compositionally biased region" description="Low complexity" evidence="9">
    <location>
        <begin position="782"/>
        <end position="792"/>
    </location>
</feature>
<dbReference type="GO" id="GO:0043565">
    <property type="term" value="F:sequence-specific DNA binding"/>
    <property type="evidence" value="ECO:0007669"/>
    <property type="project" value="InterPro"/>
</dbReference>
<dbReference type="InterPro" id="IPR000232">
    <property type="entry name" value="HSF_DNA-bd"/>
</dbReference>
<dbReference type="GO" id="GO:0000981">
    <property type="term" value="F:DNA-binding transcription factor activity, RNA polymerase II-specific"/>
    <property type="evidence" value="ECO:0007669"/>
    <property type="project" value="InterPro"/>
</dbReference>
<evidence type="ECO:0000256" key="2">
    <source>
        <dbReference type="ARBA" id="ARBA00006403"/>
    </source>
</evidence>
<dbReference type="SUPFAM" id="SSF57701">
    <property type="entry name" value="Zn2/Cys6 DNA-binding domain"/>
    <property type="match status" value="1"/>
</dbReference>
<dbReference type="InterPro" id="IPR036390">
    <property type="entry name" value="WH_DNA-bd_sf"/>
</dbReference>
<dbReference type="CDD" id="cd12148">
    <property type="entry name" value="fungal_TF_MHR"/>
    <property type="match status" value="1"/>
</dbReference>
<dbReference type="Gene3D" id="4.10.240.10">
    <property type="entry name" value="Zn(2)-C6 fungal-type DNA-binding domain"/>
    <property type="match status" value="1"/>
</dbReference>
<dbReference type="PANTHER" id="PTHR10015">
    <property type="entry name" value="HEAT SHOCK TRANSCRIPTION FACTOR"/>
    <property type="match status" value="1"/>
</dbReference>
<proteinExistence type="inferred from homology"/>
<dbReference type="SUPFAM" id="SSF46785">
    <property type="entry name" value="Winged helix' DNA-binding domain"/>
    <property type="match status" value="1"/>
</dbReference>
<evidence type="ECO:0000313" key="11">
    <source>
        <dbReference type="EMBL" id="CEP07750.1"/>
    </source>
</evidence>
<feature type="region of interest" description="Disordered" evidence="9">
    <location>
        <begin position="109"/>
        <end position="150"/>
    </location>
</feature>
<evidence type="ECO:0000256" key="8">
    <source>
        <dbReference type="SAM" id="Coils"/>
    </source>
</evidence>
<dbReference type="InterPro" id="IPR036388">
    <property type="entry name" value="WH-like_DNA-bd_sf"/>
</dbReference>
<dbReference type="PROSITE" id="PS00463">
    <property type="entry name" value="ZN2_CY6_FUNGAL_1"/>
    <property type="match status" value="1"/>
</dbReference>
<protein>
    <recommendedName>
        <fullName evidence="10">Zn(2)-C6 fungal-type domain-containing protein</fullName>
    </recommendedName>
</protein>
<dbReference type="FunFam" id="1.10.10.10:FF:000027">
    <property type="entry name" value="Heat shock transcription factor 1"/>
    <property type="match status" value="1"/>
</dbReference>
<dbReference type="SMART" id="SM00415">
    <property type="entry name" value="HSF"/>
    <property type="match status" value="1"/>
</dbReference>
<keyword evidence="4" id="KW-0238">DNA-binding</keyword>
<sequence>MAGKTVKSSIPSTSANKDLSCLRCRKKKAKCSKTRPTCTRCARSNQPCEYPDAPPNLTDLSQKVLTLYDTLRELEGEFLVKYMQSMDEDMNDTTSEKDHEPDRCAESAAHYPLSHSQTAHLENSNKRQKLIQQEEPEDVSTQEPSGWSMSLTPDGLSIHAVTRNLSEFNEFAKTLSRQIMRDFGPNYLPKQWDPDAEGYFEDSEDEELAEDEYLVTVPVFSTCSLLFNATAPNSPDIVKQEPLSLDEKPNDIDTLSSLIQAKLTHMMEHLDMRYRWLDEDMTSTAPHHLFILMHQLKMYLPDHAVHTDTITQICILTAYVVSVTLLPAMTNASCPPLPTSLWRNCAEYASVLLTDVILSKGDQMDPYPVILCGILLAWIDVELASDGYKADAMVSISLRILCTCDWKSEGPAWQILIAALLYLDVYSATFRFRRPQLRGEGSVELWKAAVRMREPSRWDGSFREAGIVLEARLMSLLSKVVSLFYQVDEERLPLWQIGHETDVRKIDVDEVLTLVRDVELWEHELPEWAKWNTDLDAVGQQAQTGLKMHMHMIHNMVKILLFRPFSTDIHQQEKSEQTFTKTTFLDMSTSSADRLATCLFHIHHYGFTGFWTRAASNLVRDVSERVLKMFDRDQDIVNQLDIIQQRLEKAEYIDFYHSLLLPHSLLSDSASQDYIFWVDHGQVICIPNAATFSQSILPRFFKHSNWQSFVRQLNLYGFRKVYQLNLAYDESAEKRTVWQFKHGSFRKDAPEKLCDISRRASRPNNQQQTSLSPSPPPPSPLSPSRLPSTSLQNKQHQSEASYMEQSLSAQERQPARSSGQEASIYHSQLESLGQKVLNLDRKCQELNNETAQLRAIQASQQNSINSLVHYVQYIISKDPDLALDSNFQHSFQHLLRSNSQNEAESSNHRNGSQQQVDFSPMSVSSPKPPNVATHFLSYESSSPSSCNNSHNNEPTPPDSSSYYSSQQRPPQQGLPPISSLIGERATRTPLNLKKS</sequence>
<evidence type="ECO:0000256" key="9">
    <source>
        <dbReference type="SAM" id="MobiDB-lite"/>
    </source>
</evidence>
<comment type="subcellular location">
    <subcellularLocation>
        <location evidence="1">Nucleus</location>
    </subcellularLocation>
</comment>
<keyword evidence="6" id="KW-0539">Nucleus</keyword>
<dbReference type="InterPro" id="IPR001138">
    <property type="entry name" value="Zn2Cys6_DnaBD"/>
</dbReference>
<accession>A0A0B7MWT7</accession>
<evidence type="ECO:0000313" key="12">
    <source>
        <dbReference type="Proteomes" id="UP000054107"/>
    </source>
</evidence>
<dbReference type="Pfam" id="PF00172">
    <property type="entry name" value="Zn_clus"/>
    <property type="match status" value="1"/>
</dbReference>
<dbReference type="STRING" id="35722.A0A0B7MWT7"/>